<dbReference type="GO" id="GO:0006491">
    <property type="term" value="P:N-glycan processing"/>
    <property type="evidence" value="ECO:0007669"/>
    <property type="project" value="TreeGrafter"/>
</dbReference>
<keyword evidence="11" id="KW-0325">Glycoprotein</keyword>
<keyword evidence="6" id="KW-0735">Signal-anchor</keyword>
<dbReference type="InterPro" id="IPR001675">
    <property type="entry name" value="Glyco_trans_29"/>
</dbReference>
<keyword evidence="3" id="KW-0328">Glycosyltransferase</keyword>
<dbReference type="InterPro" id="IPR050943">
    <property type="entry name" value="Glycosyltr_29_Sialyltrsf"/>
</dbReference>
<proteinExistence type="inferred from homology"/>
<comment type="similarity">
    <text evidence="2">Belongs to the glycosyltransferase 29 family.</text>
</comment>
<gene>
    <name evidence="13" type="ORF">HOLleu_00109</name>
</gene>
<dbReference type="GO" id="GO:0000139">
    <property type="term" value="C:Golgi membrane"/>
    <property type="evidence" value="ECO:0007669"/>
    <property type="project" value="UniProtKB-SubCell"/>
</dbReference>
<dbReference type="GO" id="GO:0009311">
    <property type="term" value="P:oligosaccharide metabolic process"/>
    <property type="evidence" value="ECO:0007669"/>
    <property type="project" value="TreeGrafter"/>
</dbReference>
<dbReference type="InterPro" id="IPR012163">
    <property type="entry name" value="Sialyl_trans"/>
</dbReference>
<keyword evidence="7" id="KW-1133">Transmembrane helix</keyword>
<keyword evidence="14" id="KW-1185">Reference proteome</keyword>
<dbReference type="EMBL" id="JAIZAY010000001">
    <property type="protein sequence ID" value="KAJ8047971.1"/>
    <property type="molecule type" value="Genomic_DNA"/>
</dbReference>
<evidence type="ECO:0000256" key="3">
    <source>
        <dbReference type="ARBA" id="ARBA00022676"/>
    </source>
</evidence>
<evidence type="ECO:0000256" key="10">
    <source>
        <dbReference type="ARBA" id="ARBA00023157"/>
    </source>
</evidence>
<dbReference type="InterPro" id="IPR038578">
    <property type="entry name" value="GT29-like_sf"/>
</dbReference>
<evidence type="ECO:0000256" key="1">
    <source>
        <dbReference type="ARBA" id="ARBA00004323"/>
    </source>
</evidence>
<dbReference type="PIRSF" id="PIRSF005557">
    <property type="entry name" value="Sialyl_trans"/>
    <property type="match status" value="1"/>
</dbReference>
<evidence type="ECO:0000256" key="11">
    <source>
        <dbReference type="ARBA" id="ARBA00023180"/>
    </source>
</evidence>
<dbReference type="Pfam" id="PF00777">
    <property type="entry name" value="Glyco_transf_29"/>
    <property type="match status" value="1"/>
</dbReference>
<evidence type="ECO:0000256" key="4">
    <source>
        <dbReference type="ARBA" id="ARBA00022679"/>
    </source>
</evidence>
<evidence type="ECO:0000313" key="13">
    <source>
        <dbReference type="EMBL" id="KAJ8047971.1"/>
    </source>
</evidence>
<feature type="disulfide bond" evidence="12">
    <location>
        <begin position="73"/>
        <end position="225"/>
    </location>
</feature>
<evidence type="ECO:0000256" key="6">
    <source>
        <dbReference type="ARBA" id="ARBA00022968"/>
    </source>
</evidence>
<name>A0A9Q1HK11_HOLLE</name>
<dbReference type="AlphaFoldDB" id="A0A9Q1HK11"/>
<keyword evidence="4" id="KW-0808">Transferase</keyword>
<dbReference type="GO" id="GO:0003828">
    <property type="term" value="F:alpha-N-acetylneuraminate alpha-2,8-sialyltransferase activity"/>
    <property type="evidence" value="ECO:0007669"/>
    <property type="project" value="TreeGrafter"/>
</dbReference>
<dbReference type="PANTHER" id="PTHR11987">
    <property type="entry name" value="ALPHA-2,8-SIALYLTRANSFERASE"/>
    <property type="match status" value="1"/>
</dbReference>
<sequence length="302" mass="34687">MQNCFATPLTILVYQNASFDRMTFRQVFSPYLRDRSIAEVLKEHSEKKLERRTYCPVTDIDTAYDTLEKQERCAIIGNGGILLKSGCGREIDSNNFVIRANFAGLENYSEDVGKKTSLMMINDATLTNMYNTLVAQKGGRDKFDTMMRYIKLHLNDTVIWFAKSTESHRSAARLKKVAEVFAKYELRPKLAYSVQQISSAAARRWKLRSYPSSGVDILAAAETICKNMTLYGFYPYDKDPRGNEVLHHYYEPNLTDFRTKIHNFDKEHKMLRFLHAKGFLRLAIDPCKPANTTTTVPVRSTN</sequence>
<evidence type="ECO:0000256" key="8">
    <source>
        <dbReference type="ARBA" id="ARBA00023034"/>
    </source>
</evidence>
<dbReference type="Gene3D" id="3.90.1480.20">
    <property type="entry name" value="Glycosyl transferase family 29"/>
    <property type="match status" value="1"/>
</dbReference>
<reference evidence="13" key="1">
    <citation type="submission" date="2021-10" db="EMBL/GenBank/DDBJ databases">
        <title>Tropical sea cucumber genome reveals ecological adaptation and Cuvierian tubules defense mechanism.</title>
        <authorList>
            <person name="Chen T."/>
        </authorList>
    </citation>
    <scope>NUCLEOTIDE SEQUENCE</scope>
    <source>
        <strain evidence="13">Nanhai2018</strain>
        <tissue evidence="13">Muscle</tissue>
    </source>
</reference>
<accession>A0A9Q1HK11</accession>
<keyword evidence="10" id="KW-1015">Disulfide bond</keyword>
<dbReference type="Proteomes" id="UP001152320">
    <property type="component" value="Chromosome 1"/>
</dbReference>
<organism evidence="13 14">
    <name type="scientific">Holothuria leucospilota</name>
    <name type="common">Black long sea cucumber</name>
    <name type="synonym">Mertensiothuria leucospilota</name>
    <dbReference type="NCBI Taxonomy" id="206669"/>
    <lineage>
        <taxon>Eukaryota</taxon>
        <taxon>Metazoa</taxon>
        <taxon>Echinodermata</taxon>
        <taxon>Eleutherozoa</taxon>
        <taxon>Echinozoa</taxon>
        <taxon>Holothuroidea</taxon>
        <taxon>Aspidochirotacea</taxon>
        <taxon>Aspidochirotida</taxon>
        <taxon>Holothuriidae</taxon>
        <taxon>Holothuria</taxon>
    </lineage>
</organism>
<evidence type="ECO:0000256" key="9">
    <source>
        <dbReference type="ARBA" id="ARBA00023136"/>
    </source>
</evidence>
<comment type="subcellular location">
    <subcellularLocation>
        <location evidence="1">Golgi apparatus membrane</location>
        <topology evidence="1">Single-pass type II membrane protein</topology>
    </subcellularLocation>
</comment>
<evidence type="ECO:0000256" key="2">
    <source>
        <dbReference type="ARBA" id="ARBA00006003"/>
    </source>
</evidence>
<dbReference type="OrthoDB" id="10264956at2759"/>
<keyword evidence="5" id="KW-0812">Transmembrane</keyword>
<dbReference type="CDD" id="cd23963">
    <property type="entry name" value="GT29_ST8SIA"/>
    <property type="match status" value="1"/>
</dbReference>
<protein>
    <submittedName>
        <fullName evidence="13">Alpha-2,8-sialyltransferase 8B</fullName>
    </submittedName>
</protein>
<evidence type="ECO:0000256" key="12">
    <source>
        <dbReference type="PIRSR" id="PIRSR005557-2"/>
    </source>
</evidence>
<evidence type="ECO:0000313" key="14">
    <source>
        <dbReference type="Proteomes" id="UP001152320"/>
    </source>
</evidence>
<comment type="caution">
    <text evidence="13">The sequence shown here is derived from an EMBL/GenBank/DDBJ whole genome shotgun (WGS) entry which is preliminary data.</text>
</comment>
<evidence type="ECO:0000256" key="5">
    <source>
        <dbReference type="ARBA" id="ARBA00022692"/>
    </source>
</evidence>
<keyword evidence="9" id="KW-0472">Membrane</keyword>
<evidence type="ECO:0000256" key="7">
    <source>
        <dbReference type="ARBA" id="ARBA00022989"/>
    </source>
</evidence>
<keyword evidence="8" id="KW-0333">Golgi apparatus</keyword>
<dbReference type="PANTHER" id="PTHR11987:SF52">
    <property type="entry name" value="CMP-N-ACETYLNEURAMINATE-POLY-ALPHA-2, 8-SIALYLTRANSFERASE-LIKE ISOFORM X1"/>
    <property type="match status" value="1"/>
</dbReference>